<dbReference type="EMBL" id="CP001699">
    <property type="protein sequence ID" value="ACU60042.1"/>
    <property type="molecule type" value="Genomic_DNA"/>
</dbReference>
<evidence type="ECO:0000313" key="2">
    <source>
        <dbReference type="Proteomes" id="UP000002215"/>
    </source>
</evidence>
<evidence type="ECO:0000313" key="1">
    <source>
        <dbReference type="EMBL" id="ACU60042.1"/>
    </source>
</evidence>
<accession>A0A979G342</accession>
<reference evidence="2" key="1">
    <citation type="submission" date="2009-08" db="EMBL/GenBank/DDBJ databases">
        <title>The complete genome of Chitinophaga pinensis DSM 2588.</title>
        <authorList>
            <consortium name="US DOE Joint Genome Institute (JGI-PGF)"/>
            <person name="Lucas S."/>
            <person name="Copeland A."/>
            <person name="Lapidus A."/>
            <person name="Glavina del Rio T."/>
            <person name="Dalin E."/>
            <person name="Tice H."/>
            <person name="Bruce D."/>
            <person name="Goodwin L."/>
            <person name="Pitluck S."/>
            <person name="Kyrpides N."/>
            <person name="Mavromatis K."/>
            <person name="Ivanova N."/>
            <person name="Mikhailova N."/>
            <person name="Sims D."/>
            <person name="Meinche L."/>
            <person name="Brettin T."/>
            <person name="Detter J.C."/>
            <person name="Han C."/>
            <person name="Larimer F."/>
            <person name="Land M."/>
            <person name="Hauser L."/>
            <person name="Markowitz V."/>
            <person name="Cheng J.-F."/>
            <person name="Hugenholtz P."/>
            <person name="Woyke T."/>
            <person name="Wu D."/>
            <person name="Spring S."/>
            <person name="Klenk H.-P."/>
            <person name="Eisen J.A."/>
        </authorList>
    </citation>
    <scope>NUCLEOTIDE SEQUENCE [LARGE SCALE GENOMIC DNA]</scope>
    <source>
        <strain evidence="2">ATCC 43595 / DSM 2588 / LMG 13176 / NBRC 15968 / NCIMB 11800 / UQM 2034</strain>
    </source>
</reference>
<protein>
    <submittedName>
        <fullName evidence="1">Uncharacterized protein</fullName>
    </submittedName>
</protein>
<sequence length="53" mass="6229">MCLVYLFVGKIITVSLLSTDTEDKECKKALIPFWLQICYIKAKSYYMLDFIND</sequence>
<dbReference type="AlphaFoldDB" id="A0A979G342"/>
<organism evidence="1 2">
    <name type="scientific">Chitinophaga pinensis (strain ATCC 43595 / DSM 2588 / LMG 13176 / NBRC 15968 / NCIMB 11800 / UQM 2034)</name>
    <dbReference type="NCBI Taxonomy" id="485918"/>
    <lineage>
        <taxon>Bacteria</taxon>
        <taxon>Pseudomonadati</taxon>
        <taxon>Bacteroidota</taxon>
        <taxon>Chitinophagia</taxon>
        <taxon>Chitinophagales</taxon>
        <taxon>Chitinophagaceae</taxon>
        <taxon>Chitinophaga</taxon>
    </lineage>
</organism>
<dbReference type="KEGG" id="cpi:Cpin_2559"/>
<proteinExistence type="predicted"/>
<reference evidence="1 2" key="2">
    <citation type="journal article" date="2010" name="Stand. Genomic Sci.">
        <title>Complete genome sequence of Chitinophaga pinensis type strain (UQM 2034).</title>
        <authorList>
            <person name="Glavina Del Rio T."/>
            <person name="Abt B."/>
            <person name="Spring S."/>
            <person name="Lapidus A."/>
            <person name="Nolan M."/>
            <person name="Tice H."/>
            <person name="Copeland A."/>
            <person name="Cheng J.F."/>
            <person name="Chen F."/>
            <person name="Bruce D."/>
            <person name="Goodwin L."/>
            <person name="Pitluck S."/>
            <person name="Ivanova N."/>
            <person name="Mavromatis K."/>
            <person name="Mikhailova N."/>
            <person name="Pati A."/>
            <person name="Chen A."/>
            <person name="Palaniappan K."/>
            <person name="Land M."/>
            <person name="Hauser L."/>
            <person name="Chang Y.J."/>
            <person name="Jeffries C.D."/>
            <person name="Chain P."/>
            <person name="Saunders E."/>
            <person name="Detter J.C."/>
            <person name="Brettin T."/>
            <person name="Rohde M."/>
            <person name="Goker M."/>
            <person name="Bristow J."/>
            <person name="Eisen J.A."/>
            <person name="Markowitz V."/>
            <person name="Hugenholtz P."/>
            <person name="Kyrpides N.C."/>
            <person name="Klenk H.P."/>
            <person name="Lucas S."/>
        </authorList>
    </citation>
    <scope>NUCLEOTIDE SEQUENCE [LARGE SCALE GENOMIC DNA]</scope>
    <source>
        <strain evidence="2">ATCC 43595 / DSM 2588 / LMG 13176 / NBRC 15968 / NCIMB 11800 / UQM 2034</strain>
    </source>
</reference>
<gene>
    <name evidence="1" type="ordered locus">Cpin_2559</name>
</gene>
<name>A0A979G342_CHIPD</name>
<dbReference type="Proteomes" id="UP000002215">
    <property type="component" value="Chromosome"/>
</dbReference>